<dbReference type="InterPro" id="IPR017996">
    <property type="entry name" value="MRJP/yellow-related"/>
</dbReference>
<dbReference type="Gene3D" id="2.120.10.30">
    <property type="entry name" value="TolB, C-terminal domain"/>
    <property type="match status" value="1"/>
</dbReference>
<name>A0A1W6EW31_AMPCP</name>
<protein>
    <submittedName>
        <fullName evidence="7">Yellow-like protein</fullName>
    </submittedName>
</protein>
<dbReference type="EMBL" id="KY563496">
    <property type="protein sequence ID" value="ARK19905.1"/>
    <property type="molecule type" value="mRNA"/>
</dbReference>
<proteinExistence type="evidence at transcript level"/>
<keyword evidence="5" id="KW-0325">Glycoprotein</keyword>
<feature type="chain" id="PRO_5012484325" evidence="6">
    <location>
        <begin position="37"/>
        <end position="448"/>
    </location>
</feature>
<evidence type="ECO:0000256" key="6">
    <source>
        <dbReference type="SAM" id="SignalP"/>
    </source>
</evidence>
<evidence type="ECO:0000256" key="3">
    <source>
        <dbReference type="ARBA" id="ARBA00022525"/>
    </source>
</evidence>
<feature type="signal peptide" evidence="6">
    <location>
        <begin position="1"/>
        <end position="36"/>
    </location>
</feature>
<dbReference type="PANTHER" id="PTHR10009:SF7">
    <property type="entry name" value="GH10609P-RELATED"/>
    <property type="match status" value="1"/>
</dbReference>
<accession>A0A1W6EW31</accession>
<dbReference type="Pfam" id="PF03022">
    <property type="entry name" value="MRJP"/>
    <property type="match status" value="1"/>
</dbReference>
<evidence type="ECO:0000313" key="7">
    <source>
        <dbReference type="EMBL" id="ARK19905.1"/>
    </source>
</evidence>
<evidence type="ECO:0000256" key="2">
    <source>
        <dbReference type="ARBA" id="ARBA00009127"/>
    </source>
</evidence>
<dbReference type="SUPFAM" id="SSF75011">
    <property type="entry name" value="3-carboxy-cis,cis-mucoante lactonizing enzyme"/>
    <property type="match status" value="1"/>
</dbReference>
<dbReference type="PRINTS" id="PR01366">
    <property type="entry name" value="ROYALJELLY"/>
</dbReference>
<dbReference type="InterPro" id="IPR011042">
    <property type="entry name" value="6-blade_b-propeller_TolB-like"/>
</dbReference>
<dbReference type="AlphaFoldDB" id="A0A1W6EW31"/>
<dbReference type="PANTHER" id="PTHR10009">
    <property type="entry name" value="PROTEIN YELLOW-RELATED"/>
    <property type="match status" value="1"/>
</dbReference>
<keyword evidence="3" id="KW-0964">Secreted</keyword>
<evidence type="ECO:0000256" key="1">
    <source>
        <dbReference type="ARBA" id="ARBA00004613"/>
    </source>
</evidence>
<comment type="subcellular location">
    <subcellularLocation>
        <location evidence="1">Secreted</location>
    </subcellularLocation>
</comment>
<evidence type="ECO:0000256" key="4">
    <source>
        <dbReference type="ARBA" id="ARBA00022729"/>
    </source>
</evidence>
<evidence type="ECO:0000256" key="5">
    <source>
        <dbReference type="ARBA" id="ARBA00023180"/>
    </source>
</evidence>
<dbReference type="FunFam" id="2.120.10.30:FF:000045">
    <property type="entry name" value="Blast:Protein yellow"/>
    <property type="match status" value="1"/>
</dbReference>
<keyword evidence="4 6" id="KW-0732">Signal</keyword>
<organism evidence="7">
    <name type="scientific">Ampulex compressa</name>
    <name type="common">Emerald cockroach wasp</name>
    <dbReference type="NCBI Taxonomy" id="860918"/>
    <lineage>
        <taxon>Eukaryota</taxon>
        <taxon>Metazoa</taxon>
        <taxon>Ecdysozoa</taxon>
        <taxon>Arthropoda</taxon>
        <taxon>Hexapoda</taxon>
        <taxon>Insecta</taxon>
        <taxon>Pterygota</taxon>
        <taxon>Neoptera</taxon>
        <taxon>Endopterygota</taxon>
        <taxon>Hymenoptera</taxon>
        <taxon>Apocrita</taxon>
        <taxon>Aculeata</taxon>
        <taxon>Apoidea</taxon>
        <taxon>Ampulicidae</taxon>
        <taxon>Ampulicini</taxon>
        <taxon>Ampulex</taxon>
    </lineage>
</organism>
<comment type="similarity">
    <text evidence="2">Belongs to the major royal jelly protein family.</text>
</comment>
<sequence length="448" mass="50553">MEYILPPIGLFRPRMKTTSWMLRSLLLLGILSGSWGHEKMKNIYSWKSLEFAFPSEEARDAAIHEGRFIPGKLAPIDTDVYVAEHKKPIVFITIPRFQEGVPVTLGYVSDDATLDGNPLIVPYPNWEYNTLGNCDSITSVYRIQVDKCGRLWVLDTGKHIEEQICPPQLLVFCLKSNKLLSQYKFSQDFYKDTSIFVTPIVDTRGPKCQDTFVYIADVAGFALIVYDHNTGSAWKIVNNLFYPYPTDGTFHIHGDTFDLMDGILGLALSPIKPNGDRILYFHSLASRVESWVSTSIIRNATLFHDNPEAAPRSFKPFALKRETQSAAEAMDRNGVLFFGLLSDISIGCWNSKHYPQYGGNNIEVVAKNQERLQFPSGMKVITDTNGRQELWTMTSSFQRVMIGTINPNETNFRIEAGYVDELVRGTKCDVASLNVQNSRVRPGTHLGK</sequence>
<dbReference type="GO" id="GO:0005576">
    <property type="term" value="C:extracellular region"/>
    <property type="evidence" value="ECO:0007669"/>
    <property type="project" value="UniProtKB-SubCell"/>
</dbReference>
<reference evidence="7" key="1">
    <citation type="submission" date="2017-02" db="EMBL/GenBank/DDBJ databases">
        <title>Parasitoid Jewel Wasp Mounts Multi-Pronged Neurochemical Attack to Hijack a Host Brain.</title>
        <authorList>
            <person name="Arvidson R.S."/>
            <person name="Kaiser M."/>
            <person name="Libersat F."/>
            <person name="Adams M.E."/>
        </authorList>
    </citation>
    <scope>NUCLEOTIDE SEQUENCE</scope>
    <source>
        <strain evidence="7">123</strain>
    </source>
</reference>